<keyword evidence="5" id="KW-1185">Reference proteome</keyword>
<dbReference type="Pfam" id="PF24758">
    <property type="entry name" value="LRR_At5g56370"/>
    <property type="match status" value="1"/>
</dbReference>
<reference evidence="5" key="1">
    <citation type="journal article" date="2019" name="Curr. Biol.">
        <title>Genome Sequence of Striga asiatica Provides Insight into the Evolution of Plant Parasitism.</title>
        <authorList>
            <person name="Yoshida S."/>
            <person name="Kim S."/>
            <person name="Wafula E.K."/>
            <person name="Tanskanen J."/>
            <person name="Kim Y.M."/>
            <person name="Honaas L."/>
            <person name="Yang Z."/>
            <person name="Spallek T."/>
            <person name="Conn C.E."/>
            <person name="Ichihashi Y."/>
            <person name="Cheong K."/>
            <person name="Cui S."/>
            <person name="Der J.P."/>
            <person name="Gundlach H."/>
            <person name="Jiao Y."/>
            <person name="Hori C."/>
            <person name="Ishida J.K."/>
            <person name="Kasahara H."/>
            <person name="Kiba T."/>
            <person name="Kim M.S."/>
            <person name="Koo N."/>
            <person name="Laohavisit A."/>
            <person name="Lee Y.H."/>
            <person name="Lumba S."/>
            <person name="McCourt P."/>
            <person name="Mortimer J.C."/>
            <person name="Mutuku J.M."/>
            <person name="Nomura T."/>
            <person name="Sasaki-Sekimoto Y."/>
            <person name="Seto Y."/>
            <person name="Wang Y."/>
            <person name="Wakatake T."/>
            <person name="Sakakibara H."/>
            <person name="Demura T."/>
            <person name="Yamaguchi S."/>
            <person name="Yoneyama K."/>
            <person name="Manabe R.I."/>
            <person name="Nelson D.C."/>
            <person name="Schulman A.H."/>
            <person name="Timko M.P."/>
            <person name="dePamphilis C.W."/>
            <person name="Choi D."/>
            <person name="Shirasu K."/>
        </authorList>
    </citation>
    <scope>NUCLEOTIDE SEQUENCE [LARGE SCALE GENOMIC DNA]</scope>
    <source>
        <strain evidence="5">cv. UVA1</strain>
    </source>
</reference>
<dbReference type="OrthoDB" id="673865at2759"/>
<dbReference type="InterPro" id="IPR055411">
    <property type="entry name" value="LRR_FXL15/At3g58940/PEG3-like"/>
</dbReference>
<dbReference type="PANTHER" id="PTHR31639:SF42">
    <property type="entry name" value="OS02G0160200 PROTEIN"/>
    <property type="match status" value="1"/>
</dbReference>
<dbReference type="EMBL" id="BKCP01005916">
    <property type="protein sequence ID" value="GER40555.1"/>
    <property type="molecule type" value="Genomic_DNA"/>
</dbReference>
<dbReference type="InterPro" id="IPR032675">
    <property type="entry name" value="LRR_dom_sf"/>
</dbReference>
<gene>
    <name evidence="4" type="ORF">STAS_17233</name>
</gene>
<dbReference type="InterPro" id="IPR055357">
    <property type="entry name" value="LRR_At1g61320_AtMIF1"/>
</dbReference>
<evidence type="ECO:0000259" key="2">
    <source>
        <dbReference type="Pfam" id="PF23622"/>
    </source>
</evidence>
<proteinExistence type="predicted"/>
<feature type="domain" description="At1g61320/AtMIF1 LRR" evidence="2">
    <location>
        <begin position="191"/>
        <end position="349"/>
    </location>
</feature>
<dbReference type="AlphaFoldDB" id="A0A5A7Q5N2"/>
<organism evidence="4 5">
    <name type="scientific">Striga asiatica</name>
    <name type="common">Asiatic witchweed</name>
    <name type="synonym">Buchnera asiatica</name>
    <dbReference type="NCBI Taxonomy" id="4170"/>
    <lineage>
        <taxon>Eukaryota</taxon>
        <taxon>Viridiplantae</taxon>
        <taxon>Streptophyta</taxon>
        <taxon>Embryophyta</taxon>
        <taxon>Tracheophyta</taxon>
        <taxon>Spermatophyta</taxon>
        <taxon>Magnoliopsida</taxon>
        <taxon>eudicotyledons</taxon>
        <taxon>Gunneridae</taxon>
        <taxon>Pentapetalae</taxon>
        <taxon>asterids</taxon>
        <taxon>lamiids</taxon>
        <taxon>Lamiales</taxon>
        <taxon>Orobanchaceae</taxon>
        <taxon>Buchnereae</taxon>
        <taxon>Striga</taxon>
    </lineage>
</organism>
<evidence type="ECO:0000313" key="4">
    <source>
        <dbReference type="EMBL" id="GER40555.1"/>
    </source>
</evidence>
<dbReference type="Pfam" id="PF00646">
    <property type="entry name" value="F-box"/>
    <property type="match status" value="1"/>
</dbReference>
<name>A0A5A7Q5N2_STRAF</name>
<dbReference type="SUPFAM" id="SSF81383">
    <property type="entry name" value="F-box domain"/>
    <property type="match status" value="1"/>
</dbReference>
<evidence type="ECO:0000259" key="3">
    <source>
        <dbReference type="Pfam" id="PF24758"/>
    </source>
</evidence>
<protein>
    <submittedName>
        <fullName evidence="4">F-box/RNI-like superfamily protein</fullName>
    </submittedName>
</protein>
<dbReference type="InterPro" id="IPR001810">
    <property type="entry name" value="F-box_dom"/>
</dbReference>
<dbReference type="SUPFAM" id="SSF52058">
    <property type="entry name" value="L domain-like"/>
    <property type="match status" value="1"/>
</dbReference>
<dbReference type="Proteomes" id="UP000325081">
    <property type="component" value="Unassembled WGS sequence"/>
</dbReference>
<dbReference type="Pfam" id="PF23622">
    <property type="entry name" value="LRR_At1g61320_AtMIF1"/>
    <property type="match status" value="1"/>
</dbReference>
<dbReference type="PANTHER" id="PTHR31639">
    <property type="entry name" value="F-BOX PROTEIN-LIKE"/>
    <property type="match status" value="1"/>
</dbReference>
<feature type="domain" description="F-box/LRR-repeat protein 15/At3g58940/PEG3-like LRR" evidence="3">
    <location>
        <begin position="358"/>
        <end position="418"/>
    </location>
</feature>
<accession>A0A5A7Q5N2</accession>
<comment type="caution">
    <text evidence="4">The sequence shown here is derived from an EMBL/GenBank/DDBJ whole genome shotgun (WGS) entry which is preliminary data.</text>
</comment>
<evidence type="ECO:0000259" key="1">
    <source>
        <dbReference type="Pfam" id="PF00646"/>
    </source>
</evidence>
<evidence type="ECO:0000313" key="5">
    <source>
        <dbReference type="Proteomes" id="UP000325081"/>
    </source>
</evidence>
<dbReference type="InterPro" id="IPR036047">
    <property type="entry name" value="F-box-like_dom_sf"/>
</dbReference>
<feature type="domain" description="F-box" evidence="1">
    <location>
        <begin position="5"/>
        <end position="39"/>
    </location>
</feature>
<dbReference type="Gene3D" id="3.80.10.10">
    <property type="entry name" value="Ribonuclease Inhibitor"/>
    <property type="match status" value="2"/>
</dbReference>
<sequence length="632" mass="72967">MDDRISQLPIPIRHHILCFLSQKEAVETSLLSKQWRHIGSTRPNLEFSEEWFDDTQEKFVSVNSSIGSTQTRPNLNSSEKLINSTQEQEQFVPGIDRTLQRRRDKKCSKLHRILYLLSRPWRPKGSTRPNLDSSQKLFNTTQQNFVSVNSSIGSTRPNLDSSENLCNCTQQNFVSVVNRTLQGYLDQNLSIHKLHLDISRPDSRPVISLLDKWIPIIASLNIKAFKLNFLSYTQPYYDLPSAVFLAECLEELHLSKCRLRPVESVRFTSLRTLTLQQVQVDGGTFDTNMLGCPLLRRLVLNSCLELRNIRVSDAASPGLKHFALCDYERIEGRSIEIDVPNLETVTIQGPWIWSHRQSAFLFSRLTILHLYSVILSSESFDLLSFGCPTLESLTLDNCSGFEEFHLASDSVKFLFISTRNIPLKGVTICAPNIFYFAFDARIPQVPDTFSFTTTTSKEWYSRIFLSSYEEDPDFDVNWWFLELRRMLKALSGSWISLLLQMDGGPQYVPCSTFLGDEPPVVVRVLDFTTCKCRMASWYLEFTKGLFRVCRPRCVWGGSLVSESDTKYRLSEFQLNMLLANNVRTEPYFWRHSLEQVQVDGQLVQWTDQSELRNRTYDGKIWLKLKWRGQTKA</sequence>